<dbReference type="STRING" id="1631871.FOL01_1602"/>
<dbReference type="SUPFAM" id="SSF46785">
    <property type="entry name" value="Winged helix' DNA-binding domain"/>
    <property type="match status" value="1"/>
</dbReference>
<dbReference type="OrthoDB" id="1903871at2"/>
<dbReference type="InterPro" id="IPR036388">
    <property type="entry name" value="WH-like_DNA-bd_sf"/>
</dbReference>
<dbReference type="PANTHER" id="PTHR33164">
    <property type="entry name" value="TRANSCRIPTIONAL REGULATOR, MARR FAMILY"/>
    <property type="match status" value="1"/>
</dbReference>
<organism evidence="2 3">
    <name type="scientific">Weissella jogaejeotgali</name>
    <dbReference type="NCBI Taxonomy" id="1631871"/>
    <lineage>
        <taxon>Bacteria</taxon>
        <taxon>Bacillati</taxon>
        <taxon>Bacillota</taxon>
        <taxon>Bacilli</taxon>
        <taxon>Lactobacillales</taxon>
        <taxon>Lactobacillaceae</taxon>
        <taxon>Weissella</taxon>
    </lineage>
</organism>
<dbReference type="RefSeq" id="WP_075270203.1">
    <property type="nucleotide sequence ID" value="NZ_CP014332.1"/>
</dbReference>
<dbReference type="GO" id="GO:0003700">
    <property type="term" value="F:DNA-binding transcription factor activity"/>
    <property type="evidence" value="ECO:0007669"/>
    <property type="project" value="InterPro"/>
</dbReference>
<dbReference type="EMBL" id="CP014332">
    <property type="protein sequence ID" value="APS42461.1"/>
    <property type="molecule type" value="Genomic_DNA"/>
</dbReference>
<dbReference type="PROSITE" id="PS50995">
    <property type="entry name" value="HTH_MARR_2"/>
    <property type="match status" value="1"/>
</dbReference>
<reference evidence="2 3" key="1">
    <citation type="submission" date="2016-02" db="EMBL/GenBank/DDBJ databases">
        <title>Complete Genome Sequence of Weissella jogaejeotgali FOL01.</title>
        <authorList>
            <person name="Lee J.-H."/>
            <person name="Ku H.-J."/>
        </authorList>
    </citation>
    <scope>NUCLEOTIDE SEQUENCE [LARGE SCALE GENOMIC DNA]</scope>
    <source>
        <strain evidence="2 3">FOL01</strain>
    </source>
</reference>
<keyword evidence="3" id="KW-1185">Reference proteome</keyword>
<accession>A0A1L6RD59</accession>
<dbReference type="Pfam" id="PF12802">
    <property type="entry name" value="MarR_2"/>
    <property type="match status" value="1"/>
</dbReference>
<protein>
    <submittedName>
        <fullName evidence="2">Transcriptional regulator, MarR family</fullName>
    </submittedName>
</protein>
<dbReference type="InterPro" id="IPR000835">
    <property type="entry name" value="HTH_MarR-typ"/>
</dbReference>
<evidence type="ECO:0000313" key="2">
    <source>
        <dbReference type="EMBL" id="APS42461.1"/>
    </source>
</evidence>
<name>A0A1L6RD59_9LACO</name>
<dbReference type="PANTHER" id="PTHR33164:SF57">
    <property type="entry name" value="MARR-FAMILY TRANSCRIPTIONAL REGULATOR"/>
    <property type="match status" value="1"/>
</dbReference>
<dbReference type="KEGG" id="wjo:FOL01_1602"/>
<dbReference type="InterPro" id="IPR036390">
    <property type="entry name" value="WH_DNA-bd_sf"/>
</dbReference>
<dbReference type="InterPro" id="IPR039422">
    <property type="entry name" value="MarR/SlyA-like"/>
</dbReference>
<dbReference type="Proteomes" id="UP000185473">
    <property type="component" value="Chromosome"/>
</dbReference>
<dbReference type="Gene3D" id="1.10.10.10">
    <property type="entry name" value="Winged helix-like DNA-binding domain superfamily/Winged helix DNA-binding domain"/>
    <property type="match status" value="1"/>
</dbReference>
<evidence type="ECO:0000313" key="3">
    <source>
        <dbReference type="Proteomes" id="UP000185473"/>
    </source>
</evidence>
<sequence>MNLVAKYINAYLSTIKYLNEMVDEPASLYDLSFEQYLIMQGVVQHDGLTLTDIVAKRQVTRAAVSRQIRMLLRKKYIWQEADVTDRRRMLLHLTKRGQEVERELTQHIELRFDGWLVALGEERATEILKYMLKFDDKVLTDH</sequence>
<dbReference type="GO" id="GO:0006950">
    <property type="term" value="P:response to stress"/>
    <property type="evidence" value="ECO:0007669"/>
    <property type="project" value="TreeGrafter"/>
</dbReference>
<dbReference type="SMART" id="SM00347">
    <property type="entry name" value="HTH_MARR"/>
    <property type="match status" value="1"/>
</dbReference>
<gene>
    <name evidence="2" type="ORF">FOL01_1602</name>
</gene>
<feature type="domain" description="HTH marR-type" evidence="1">
    <location>
        <begin position="1"/>
        <end position="136"/>
    </location>
</feature>
<dbReference type="AlphaFoldDB" id="A0A1L6RD59"/>
<proteinExistence type="predicted"/>
<evidence type="ECO:0000259" key="1">
    <source>
        <dbReference type="PROSITE" id="PS50995"/>
    </source>
</evidence>